<keyword evidence="3" id="KW-1185">Reference proteome</keyword>
<dbReference type="Proteomes" id="UP001164705">
    <property type="component" value="Chromosome"/>
</dbReference>
<name>A0A9E8MWP3_9FLAO</name>
<dbReference type="KEGG" id="lnu:N7U66_00740"/>
<protein>
    <recommendedName>
        <fullName evidence="4">Cardiolipin synthetase</fullName>
    </recommendedName>
</protein>
<proteinExistence type="predicted"/>
<dbReference type="EMBL" id="CP113088">
    <property type="protein sequence ID" value="WAC02320.1"/>
    <property type="molecule type" value="Genomic_DNA"/>
</dbReference>
<dbReference type="PROSITE" id="PS51257">
    <property type="entry name" value="PROKAR_LIPOPROTEIN"/>
    <property type="match status" value="1"/>
</dbReference>
<dbReference type="AlphaFoldDB" id="A0A9E8MWP3"/>
<feature type="signal peptide" evidence="1">
    <location>
        <begin position="1"/>
        <end position="18"/>
    </location>
</feature>
<evidence type="ECO:0000313" key="3">
    <source>
        <dbReference type="Proteomes" id="UP001164705"/>
    </source>
</evidence>
<sequence>MKPTALLMCFLLVLSCTSTDLVENWKNPDMDSYTANKILIVGMTQNTHARKQFEKLLKLEYASRGVEAVMSVELFDAAFTTKKKSVEELKTIENKLIRDGFDTILLTKVIGVEDKRIYREAFVDYHTSLKTFKEDYLKHQDIFYNPDYYYQYSVYHTVSSLYCICPTKDRELIRKGYIDITDPNSMREIVKDYVRLITVVLEEQQLINPKIEPTTKEDSNEIL</sequence>
<feature type="chain" id="PRO_5039491560" description="Cardiolipin synthetase" evidence="1">
    <location>
        <begin position="19"/>
        <end position="223"/>
    </location>
</feature>
<dbReference type="RefSeq" id="WP_267676916.1">
    <property type="nucleotide sequence ID" value="NZ_CP113088.1"/>
</dbReference>
<gene>
    <name evidence="2" type="ORF">N7U66_00740</name>
</gene>
<organism evidence="2 3">
    <name type="scientific">Lacinutrix neustonica</name>
    <dbReference type="NCBI Taxonomy" id="2980107"/>
    <lineage>
        <taxon>Bacteria</taxon>
        <taxon>Pseudomonadati</taxon>
        <taxon>Bacteroidota</taxon>
        <taxon>Flavobacteriia</taxon>
        <taxon>Flavobacteriales</taxon>
        <taxon>Flavobacteriaceae</taxon>
        <taxon>Lacinutrix</taxon>
    </lineage>
</organism>
<keyword evidence="1" id="KW-0732">Signal</keyword>
<evidence type="ECO:0000256" key="1">
    <source>
        <dbReference type="SAM" id="SignalP"/>
    </source>
</evidence>
<evidence type="ECO:0008006" key="4">
    <source>
        <dbReference type="Google" id="ProtNLM"/>
    </source>
</evidence>
<reference evidence="2" key="1">
    <citation type="submission" date="2022-11" db="EMBL/GenBank/DDBJ databases">
        <title>Lacinutrix neustonica HL-RS19T sp. nov., isolated from the surface microlayer sample of brackish Lake Shihwa.</title>
        <authorList>
            <person name="Choi J.Y."/>
            <person name="Hwang C.Y."/>
        </authorList>
    </citation>
    <scope>NUCLEOTIDE SEQUENCE</scope>
    <source>
        <strain evidence="2">HL-RS19</strain>
    </source>
</reference>
<evidence type="ECO:0000313" key="2">
    <source>
        <dbReference type="EMBL" id="WAC02320.1"/>
    </source>
</evidence>
<accession>A0A9E8MWP3</accession>